<evidence type="ECO:0000256" key="1">
    <source>
        <dbReference type="ARBA" id="ARBA00022679"/>
    </source>
</evidence>
<organism evidence="3">
    <name type="scientific">candidate division WOR-3 bacterium</name>
    <dbReference type="NCBI Taxonomy" id="2052148"/>
    <lineage>
        <taxon>Bacteria</taxon>
        <taxon>Bacteria division WOR-3</taxon>
    </lineage>
</organism>
<comment type="caution">
    <text evidence="3">The sequence shown here is derived from an EMBL/GenBank/DDBJ whole genome shotgun (WGS) entry which is preliminary data.</text>
</comment>
<dbReference type="SUPFAM" id="SSF53756">
    <property type="entry name" value="UDP-Glycosyltransferase/glycogen phosphorylase"/>
    <property type="match status" value="1"/>
</dbReference>
<dbReference type="PANTHER" id="PTHR46401:SF2">
    <property type="entry name" value="GLYCOSYLTRANSFERASE WBBK-RELATED"/>
    <property type="match status" value="1"/>
</dbReference>
<dbReference type="GO" id="GO:0009103">
    <property type="term" value="P:lipopolysaccharide biosynthetic process"/>
    <property type="evidence" value="ECO:0007669"/>
    <property type="project" value="TreeGrafter"/>
</dbReference>
<evidence type="ECO:0000313" key="3">
    <source>
        <dbReference type="EMBL" id="HHE04886.1"/>
    </source>
</evidence>
<dbReference type="CDD" id="cd03801">
    <property type="entry name" value="GT4_PimA-like"/>
    <property type="match status" value="1"/>
</dbReference>
<dbReference type="InterPro" id="IPR001296">
    <property type="entry name" value="Glyco_trans_1"/>
</dbReference>
<dbReference type="AlphaFoldDB" id="A0A7C5DB09"/>
<dbReference type="PANTHER" id="PTHR46401">
    <property type="entry name" value="GLYCOSYLTRANSFERASE WBBK-RELATED"/>
    <property type="match status" value="1"/>
</dbReference>
<evidence type="ECO:0000259" key="2">
    <source>
        <dbReference type="Pfam" id="PF00534"/>
    </source>
</evidence>
<reference evidence="3" key="1">
    <citation type="journal article" date="2020" name="mSystems">
        <title>Genome- and Community-Level Interaction Insights into Carbon Utilization and Element Cycling Functions of Hydrothermarchaeota in Hydrothermal Sediment.</title>
        <authorList>
            <person name="Zhou Z."/>
            <person name="Liu Y."/>
            <person name="Xu W."/>
            <person name="Pan J."/>
            <person name="Luo Z.H."/>
            <person name="Li M."/>
        </authorList>
    </citation>
    <scope>NUCLEOTIDE SEQUENCE [LARGE SCALE GENOMIC DNA]</scope>
    <source>
        <strain evidence="3">HyVt-74</strain>
    </source>
</reference>
<dbReference type="Gene3D" id="3.40.50.2000">
    <property type="entry name" value="Glycogen Phosphorylase B"/>
    <property type="match status" value="2"/>
</dbReference>
<dbReference type="GO" id="GO:0016757">
    <property type="term" value="F:glycosyltransferase activity"/>
    <property type="evidence" value="ECO:0007669"/>
    <property type="project" value="InterPro"/>
</dbReference>
<dbReference type="Proteomes" id="UP000886110">
    <property type="component" value="Unassembled WGS sequence"/>
</dbReference>
<proteinExistence type="predicted"/>
<sequence>MIKRIGFISTRIAGTDGVTLETKKWAEVLKRNGYELFYLAGELDVDDSCCMQEELFHFKHPEILEIQNFCFGRKTRPVEVTEKIHSIKEKLKKTIQKFIKKFDIDLIIPENVLAIPLNIPLGLALTEYIAETGIPTIAHHHDFYWERERFLVTSCLDYLSMAFPPLLNGITNVVINTLALQQVTYRKGMSAVLIPNVYDYETPPSPLDEYGLSLREKLGFSEDDLFILQPTRIVPRKQIEKAIDLVALMKLRRPALVISHSKGDEGDDYFYRILWYAEKAGVELIFIEDLIEEERDESKGTYTLWDVYKNADLITYPSGYEGFGNAFLEAIYFKKLIFLNRYSIYIADLEPLGFDVVAFEGFVTQNVVENIYRYLKSPALLENAVEKNYSLARKNFSYEVLERRLIPLVESYNA</sequence>
<dbReference type="EMBL" id="DRTB01000177">
    <property type="protein sequence ID" value="HHE04886.1"/>
    <property type="molecule type" value="Genomic_DNA"/>
</dbReference>
<name>A0A7C5DB09_UNCW3</name>
<feature type="domain" description="Glycosyl transferase family 1" evidence="2">
    <location>
        <begin position="214"/>
        <end position="344"/>
    </location>
</feature>
<protein>
    <submittedName>
        <fullName evidence="3">Glycosyltransferase</fullName>
    </submittedName>
</protein>
<gene>
    <name evidence="3" type="ORF">ENL19_02355</name>
</gene>
<dbReference type="Pfam" id="PF00534">
    <property type="entry name" value="Glycos_transf_1"/>
    <property type="match status" value="1"/>
</dbReference>
<accession>A0A7C5DB09</accession>
<keyword evidence="1" id="KW-0808">Transferase</keyword>